<dbReference type="PANTHER" id="PTHR46704:SF1">
    <property type="entry name" value="TELOMERE LENGTH REGULATION PROTEIN TEL2 HOMOLOG"/>
    <property type="match status" value="1"/>
</dbReference>
<organism evidence="1 2">
    <name type="scientific">Trichogramma kaykai</name>
    <dbReference type="NCBI Taxonomy" id="54128"/>
    <lineage>
        <taxon>Eukaryota</taxon>
        <taxon>Metazoa</taxon>
        <taxon>Ecdysozoa</taxon>
        <taxon>Arthropoda</taxon>
        <taxon>Hexapoda</taxon>
        <taxon>Insecta</taxon>
        <taxon>Pterygota</taxon>
        <taxon>Neoptera</taxon>
        <taxon>Endopterygota</taxon>
        <taxon>Hymenoptera</taxon>
        <taxon>Apocrita</taxon>
        <taxon>Proctotrupomorpha</taxon>
        <taxon>Chalcidoidea</taxon>
        <taxon>Trichogrammatidae</taxon>
        <taxon>Trichogramma</taxon>
    </lineage>
</organism>
<dbReference type="Proteomes" id="UP001627154">
    <property type="component" value="Unassembled WGS sequence"/>
</dbReference>
<accession>A0ABD2XRS2</accession>
<sequence length="921" mass="106341">MASTIIGYRIYLLKGNTSINVNMIVLKIFITILVAVQATEYETNQNIPSVVKIDRGEYYLFEDTWRVVNTIDLNELWIQQEKVHQQLERVQTACSKYRTQCNFQSYVSLLVNKYLRIKDNTEMLKQSHAIQKRGVFNFVGRIHKILWGTLSDEDAKYYNQEIDKLYDNFNNLTHTLNEQTIFIKQTVEDFTKHVKSIDNNLVTVEKNIQNFADTSKFNTFFNSLLQEIDQSLADIEHSLNSIFTNLALAKTGAITPALISVDTLMFALKVLKSKNPENFEHFEIKRENYLSILRLSTSNVFIIGTKLVTTLDIPIIEKTTFRGIELKSLPIKRDSNKYTIVPLNQNFILLSKDNSSFSLLNNENSCMDINNVKICKRQFLTRPIETASNSCNLSILKNQAGNCSIRAFQLANDYISKISYNFCHKFKDWTRKKRFEKIFKIPDAKMMVHTSCQTSFNSKGILPADIAEARDKKTKNKPGRNSDTEEDFDYDKYCIFCKKGASQAFMMKYRSRQTNAKKIVITESNETKKTILDSFNEVSEKDLKDHIKEEIKSIKKRIQNVDFTKVKCRYHKSCYIHYVHRLPKDSKAGRRMKAEHANAAEYVIDYLSCNYEEECQFSILSILEECNGDFEDKSSIISISKAVKNYFQDEILVYPVNNQKDFIICFQKTSTILLSNEWYTTSKKENRAEERLDKITILDSNEDDQNVQEDIIGTPDFLWFMQRKKYPSTSCGWNGFMEQFHSTSKPSYSTSKIIPLPFVDNPPSDYDTIFTVLHEANKICVQKNQTNIFVTFDQPLYYKAREILACCEGTDKAPMVDKVIVRLGGFHLLMSFLGSIGHIMDGSGLLEAFEIMFAQCSAAKALTGHAYSRAVREPGLYAKKKGKICMQICTENLQNMHVNMHKKSSKYAKKSKKVSKYAKIY</sequence>
<name>A0ABD2XRS2_9HYME</name>
<evidence type="ECO:0000313" key="2">
    <source>
        <dbReference type="Proteomes" id="UP001627154"/>
    </source>
</evidence>
<keyword evidence="2" id="KW-1185">Reference proteome</keyword>
<comment type="caution">
    <text evidence="1">The sequence shown here is derived from an EMBL/GenBank/DDBJ whole genome shotgun (WGS) entry which is preliminary data.</text>
</comment>
<reference evidence="1 2" key="1">
    <citation type="journal article" date="2024" name="bioRxiv">
        <title>A reference genome for Trichogramma kaykai: A tiny desert-dwelling parasitoid wasp with competing sex-ratio distorters.</title>
        <authorList>
            <person name="Culotta J."/>
            <person name="Lindsey A.R."/>
        </authorList>
    </citation>
    <scope>NUCLEOTIDE SEQUENCE [LARGE SCALE GENOMIC DNA]</scope>
    <source>
        <strain evidence="1 2">KSX58</strain>
    </source>
</reference>
<dbReference type="Pfam" id="PF12259">
    <property type="entry name" value="Baculo_F"/>
    <property type="match status" value="1"/>
</dbReference>
<gene>
    <name evidence="1" type="ORF">TKK_000374</name>
</gene>
<dbReference type="AlphaFoldDB" id="A0ABD2XRS2"/>
<protein>
    <submittedName>
        <fullName evidence="1">Uncharacterized protein</fullName>
    </submittedName>
</protein>
<evidence type="ECO:0000313" key="1">
    <source>
        <dbReference type="EMBL" id="KAL3407703.1"/>
    </source>
</evidence>
<dbReference type="PANTHER" id="PTHR46704">
    <property type="entry name" value="CXC DOMAIN-CONTAINING PROTEIN-RELATED"/>
    <property type="match status" value="1"/>
</dbReference>
<proteinExistence type="predicted"/>
<dbReference type="InterPro" id="IPR022048">
    <property type="entry name" value="Envelope_fusion-like"/>
</dbReference>
<dbReference type="EMBL" id="JBJJXI010000003">
    <property type="protein sequence ID" value="KAL3407703.1"/>
    <property type="molecule type" value="Genomic_DNA"/>
</dbReference>